<keyword evidence="3" id="KW-1185">Reference proteome</keyword>
<proteinExistence type="predicted"/>
<feature type="chain" id="PRO_5043688182" evidence="1">
    <location>
        <begin position="19"/>
        <end position="101"/>
    </location>
</feature>
<organism evidence="2 3">
    <name type="scientific">Henosepilachna vigintioctopunctata</name>
    <dbReference type="NCBI Taxonomy" id="420089"/>
    <lineage>
        <taxon>Eukaryota</taxon>
        <taxon>Metazoa</taxon>
        <taxon>Ecdysozoa</taxon>
        <taxon>Arthropoda</taxon>
        <taxon>Hexapoda</taxon>
        <taxon>Insecta</taxon>
        <taxon>Pterygota</taxon>
        <taxon>Neoptera</taxon>
        <taxon>Endopterygota</taxon>
        <taxon>Coleoptera</taxon>
        <taxon>Polyphaga</taxon>
        <taxon>Cucujiformia</taxon>
        <taxon>Coccinelloidea</taxon>
        <taxon>Coccinellidae</taxon>
        <taxon>Epilachninae</taxon>
        <taxon>Epilachnini</taxon>
        <taxon>Henosepilachna</taxon>
    </lineage>
</organism>
<evidence type="ECO:0000313" key="3">
    <source>
        <dbReference type="Proteomes" id="UP001431783"/>
    </source>
</evidence>
<reference evidence="2 3" key="1">
    <citation type="submission" date="2023-03" db="EMBL/GenBank/DDBJ databases">
        <title>Genome insight into feeding habits of ladybird beetles.</title>
        <authorList>
            <person name="Li H.-S."/>
            <person name="Huang Y.-H."/>
            <person name="Pang H."/>
        </authorList>
    </citation>
    <scope>NUCLEOTIDE SEQUENCE [LARGE SCALE GENOMIC DNA]</scope>
    <source>
        <strain evidence="2">SYSU_2023b</strain>
        <tissue evidence="2">Whole body</tissue>
    </source>
</reference>
<dbReference type="AlphaFoldDB" id="A0AAW1VBQ9"/>
<keyword evidence="1" id="KW-0732">Signal</keyword>
<comment type="caution">
    <text evidence="2">The sequence shown here is derived from an EMBL/GenBank/DDBJ whole genome shotgun (WGS) entry which is preliminary data.</text>
</comment>
<feature type="signal peptide" evidence="1">
    <location>
        <begin position="1"/>
        <end position="18"/>
    </location>
</feature>
<dbReference type="EMBL" id="JARQZJ010000123">
    <property type="protein sequence ID" value="KAK9889788.1"/>
    <property type="molecule type" value="Genomic_DNA"/>
</dbReference>
<protein>
    <submittedName>
        <fullName evidence="2">Uncharacterized protein</fullName>
    </submittedName>
</protein>
<evidence type="ECO:0000256" key="1">
    <source>
        <dbReference type="SAM" id="SignalP"/>
    </source>
</evidence>
<name>A0AAW1VBQ9_9CUCU</name>
<sequence length="101" mass="11092">MRVFLVLSFCFLLDSAWSLRCASNACELPGVLEECKPPPKKCPRGFVLKPAGLCRCCQKCKRIIYENADCSPESQIAGAISDEVVCADGLQCIENVCKKEC</sequence>
<evidence type="ECO:0000313" key="2">
    <source>
        <dbReference type="EMBL" id="KAK9889788.1"/>
    </source>
</evidence>
<dbReference type="Proteomes" id="UP001431783">
    <property type="component" value="Unassembled WGS sequence"/>
</dbReference>
<gene>
    <name evidence="2" type="ORF">WA026_007165</name>
</gene>
<accession>A0AAW1VBQ9</accession>